<name>A0A9D9H2G5_9FIRM</name>
<proteinExistence type="predicted"/>
<evidence type="ECO:0000313" key="1">
    <source>
        <dbReference type="EMBL" id="MBO8433941.1"/>
    </source>
</evidence>
<protein>
    <submittedName>
        <fullName evidence="1">Uncharacterized protein</fullName>
    </submittedName>
</protein>
<reference evidence="1" key="2">
    <citation type="journal article" date="2021" name="PeerJ">
        <title>Extensive microbial diversity within the chicken gut microbiome revealed by metagenomics and culture.</title>
        <authorList>
            <person name="Gilroy R."/>
            <person name="Ravi A."/>
            <person name="Getino M."/>
            <person name="Pursley I."/>
            <person name="Horton D.L."/>
            <person name="Alikhan N.F."/>
            <person name="Baker D."/>
            <person name="Gharbi K."/>
            <person name="Hall N."/>
            <person name="Watson M."/>
            <person name="Adriaenssens E.M."/>
            <person name="Foster-Nyarko E."/>
            <person name="Jarju S."/>
            <person name="Secka A."/>
            <person name="Antonio M."/>
            <person name="Oren A."/>
            <person name="Chaudhuri R.R."/>
            <person name="La Ragione R."/>
            <person name="Hildebrand F."/>
            <person name="Pallen M.J."/>
        </authorList>
    </citation>
    <scope>NUCLEOTIDE SEQUENCE</scope>
    <source>
        <strain evidence="1">F6-4510</strain>
    </source>
</reference>
<feature type="non-terminal residue" evidence="1">
    <location>
        <position position="132"/>
    </location>
</feature>
<reference evidence="1" key="1">
    <citation type="submission" date="2020-10" db="EMBL/GenBank/DDBJ databases">
        <authorList>
            <person name="Gilroy R."/>
        </authorList>
    </citation>
    <scope>NUCLEOTIDE SEQUENCE</scope>
    <source>
        <strain evidence="1">F6-4510</strain>
    </source>
</reference>
<gene>
    <name evidence="1" type="ORF">IAC55_01295</name>
</gene>
<dbReference type="EMBL" id="JADIMX010000028">
    <property type="protein sequence ID" value="MBO8433941.1"/>
    <property type="molecule type" value="Genomic_DNA"/>
</dbReference>
<dbReference type="Proteomes" id="UP000823611">
    <property type="component" value="Unassembled WGS sequence"/>
</dbReference>
<dbReference type="AlphaFoldDB" id="A0A9D9H2G5"/>
<sequence length="132" mass="15622">MLVYSFVDDNMVNENFKEFLSYCLSNSTYFSLTFIDDNIEVYDLNKFLIKSFDTDLWYCYKVFENPLHIKLYKSDISLLNPLLEYFSCLFPKNTKGIEDICFFKDTDIMFGSVTHENLAQIILSNKNDISIY</sequence>
<comment type="caution">
    <text evidence="1">The sequence shown here is derived from an EMBL/GenBank/DDBJ whole genome shotgun (WGS) entry which is preliminary data.</text>
</comment>
<accession>A0A9D9H2G5</accession>
<evidence type="ECO:0000313" key="2">
    <source>
        <dbReference type="Proteomes" id="UP000823611"/>
    </source>
</evidence>
<organism evidence="1 2">
    <name type="scientific">Candidatus Fimicola merdigallinarum</name>
    <dbReference type="NCBI Taxonomy" id="2840819"/>
    <lineage>
        <taxon>Bacteria</taxon>
        <taxon>Bacillati</taxon>
        <taxon>Bacillota</taxon>
        <taxon>Clostridia</taxon>
        <taxon>Lachnospirales</taxon>
        <taxon>Lachnospiraceae</taxon>
        <taxon>Lachnospiraceae incertae sedis</taxon>
        <taxon>Candidatus Fimicola</taxon>
    </lineage>
</organism>